<dbReference type="AlphaFoldDB" id="A0A1M5Q3Z0"/>
<organism evidence="2 3">
    <name type="scientific">Hydrocarboniphaga daqingensis</name>
    <dbReference type="NCBI Taxonomy" id="490188"/>
    <lineage>
        <taxon>Bacteria</taxon>
        <taxon>Pseudomonadati</taxon>
        <taxon>Pseudomonadota</taxon>
        <taxon>Gammaproteobacteria</taxon>
        <taxon>Nevskiales</taxon>
        <taxon>Nevskiaceae</taxon>
        <taxon>Hydrocarboniphaga</taxon>
    </lineage>
</organism>
<dbReference type="Proteomes" id="UP000199758">
    <property type="component" value="Unassembled WGS sequence"/>
</dbReference>
<evidence type="ECO:0008006" key="4">
    <source>
        <dbReference type="Google" id="ProtNLM"/>
    </source>
</evidence>
<dbReference type="STRING" id="490188.SAMN04488068_2500"/>
<accession>A0A1M5Q3Z0</accession>
<protein>
    <recommendedName>
        <fullName evidence="4">DUF2065 domain-containing protein</fullName>
    </recommendedName>
</protein>
<sequence length="62" mass="7034">MWNDLGRAVALMLVIEGLMPFVSPRRFRRSLLNFAAMEDRSMRLLALASMAAGLVVLHFLTR</sequence>
<keyword evidence="1" id="KW-0812">Transmembrane</keyword>
<feature type="transmembrane region" description="Helical" evidence="1">
    <location>
        <begin position="6"/>
        <end position="23"/>
    </location>
</feature>
<proteinExistence type="predicted"/>
<evidence type="ECO:0000313" key="2">
    <source>
        <dbReference type="EMBL" id="SHH08835.1"/>
    </source>
</evidence>
<keyword evidence="1" id="KW-0472">Membrane</keyword>
<dbReference type="PANTHER" id="PTHR38602">
    <property type="entry name" value="INNER MEMBRANE PROTEIN-RELATED"/>
    <property type="match status" value="1"/>
</dbReference>
<evidence type="ECO:0000256" key="1">
    <source>
        <dbReference type="SAM" id="Phobius"/>
    </source>
</evidence>
<dbReference type="Pfam" id="PF09838">
    <property type="entry name" value="DUF2065"/>
    <property type="match status" value="1"/>
</dbReference>
<name>A0A1M5Q3Z0_9GAMM</name>
<keyword evidence="3" id="KW-1185">Reference proteome</keyword>
<dbReference type="InterPro" id="IPR019201">
    <property type="entry name" value="DUF2065"/>
</dbReference>
<gene>
    <name evidence="2" type="ORF">SAMN04488068_2500</name>
</gene>
<dbReference type="RefSeq" id="WP_072897983.1">
    <property type="nucleotide sequence ID" value="NZ_FQWZ01000005.1"/>
</dbReference>
<dbReference type="EMBL" id="FQWZ01000005">
    <property type="protein sequence ID" value="SHH08835.1"/>
    <property type="molecule type" value="Genomic_DNA"/>
</dbReference>
<dbReference type="PANTHER" id="PTHR38602:SF1">
    <property type="entry name" value="INNER MEMBRANE PROTEIN"/>
    <property type="match status" value="1"/>
</dbReference>
<dbReference type="OrthoDB" id="9182237at2"/>
<evidence type="ECO:0000313" key="3">
    <source>
        <dbReference type="Proteomes" id="UP000199758"/>
    </source>
</evidence>
<reference evidence="2 3" key="1">
    <citation type="submission" date="2016-11" db="EMBL/GenBank/DDBJ databases">
        <authorList>
            <person name="Jaros S."/>
            <person name="Januszkiewicz K."/>
            <person name="Wedrychowicz H."/>
        </authorList>
    </citation>
    <scope>NUCLEOTIDE SEQUENCE [LARGE SCALE GENOMIC DNA]</scope>
    <source>
        <strain evidence="2 3">CGMCC 1.7049</strain>
    </source>
</reference>
<keyword evidence="1" id="KW-1133">Transmembrane helix</keyword>
<feature type="transmembrane region" description="Helical" evidence="1">
    <location>
        <begin position="44"/>
        <end position="61"/>
    </location>
</feature>